<evidence type="ECO:0000256" key="3">
    <source>
        <dbReference type="SAM" id="MobiDB-lite"/>
    </source>
</evidence>
<gene>
    <name evidence="4" type="ordered locus">Namu_5182</name>
</gene>
<proteinExistence type="inferred from homology"/>
<keyword evidence="4" id="KW-0031">Aminopeptidase</keyword>
<evidence type="ECO:0000313" key="4">
    <source>
        <dbReference type="EMBL" id="ACV81450.1"/>
    </source>
</evidence>
<dbReference type="Gene3D" id="3.40.50.1820">
    <property type="entry name" value="alpha/beta hydrolase"/>
    <property type="match status" value="1"/>
</dbReference>
<protein>
    <submittedName>
        <fullName evidence="4">Dipeptidyl aminopeptidase/acylaminoacyl peptidase</fullName>
    </submittedName>
</protein>
<evidence type="ECO:0000256" key="1">
    <source>
        <dbReference type="ARBA" id="ARBA00008645"/>
    </source>
</evidence>
<reference evidence="5" key="1">
    <citation type="submission" date="2009-09" db="EMBL/GenBank/DDBJ databases">
        <title>The complete genome of Nakamurella multipartita DSM 44233.</title>
        <authorList>
            <consortium name="US DOE Joint Genome Institute (JGI-PGF)"/>
            <person name="Lucas S."/>
            <person name="Copeland A."/>
            <person name="Lapidus A."/>
            <person name="Glavina del Rio T."/>
            <person name="Dalin E."/>
            <person name="Tice H."/>
            <person name="Bruce D."/>
            <person name="Goodwin L."/>
            <person name="Pitluck S."/>
            <person name="Kyrpides N."/>
            <person name="Mavromatis K."/>
            <person name="Ivanova N."/>
            <person name="Ovchinnikova G."/>
            <person name="Sims D."/>
            <person name="Meincke L."/>
            <person name="Brettin T."/>
            <person name="Detter J.C."/>
            <person name="Han C."/>
            <person name="Larimer F."/>
            <person name="Land M."/>
            <person name="Hauser L."/>
            <person name="Markowitz V."/>
            <person name="Cheng J.-F."/>
            <person name="Hugenholtz P."/>
            <person name="Woyke T."/>
            <person name="Wu D."/>
            <person name="Klenk H.-P."/>
            <person name="Eisen J.A."/>
        </authorList>
    </citation>
    <scope>NUCLEOTIDE SEQUENCE [LARGE SCALE GENOMIC DNA]</scope>
    <source>
        <strain evidence="5">ATCC 700099 / DSM 44233 / CIP 104796 / JCM 9543 / NBRC 105858 / Y-104</strain>
    </source>
</reference>
<dbReference type="PANTHER" id="PTHR22946:SF12">
    <property type="entry name" value="CONIDIAL PIGMENT BIOSYNTHESIS PROTEIN AYG1 (AFU_ORTHOLOGUE AFUA_2G17550)"/>
    <property type="match status" value="1"/>
</dbReference>
<dbReference type="STRING" id="479431.Namu_5182"/>
<evidence type="ECO:0000313" key="5">
    <source>
        <dbReference type="Proteomes" id="UP000002218"/>
    </source>
</evidence>
<dbReference type="Gene3D" id="1.20.1440.110">
    <property type="entry name" value="acylaminoacyl peptidase"/>
    <property type="match status" value="1"/>
</dbReference>
<dbReference type="EMBL" id="CP001737">
    <property type="protein sequence ID" value="ACV81450.1"/>
    <property type="molecule type" value="Genomic_DNA"/>
</dbReference>
<dbReference type="InterPro" id="IPR050261">
    <property type="entry name" value="FrsA_esterase"/>
</dbReference>
<dbReference type="eggNOG" id="COG1073">
    <property type="taxonomic scope" value="Bacteria"/>
</dbReference>
<sequence>MARSGKAGTVAFGQETYDGQFQRTLSASYAGMADLGEAFATAREIGKPDPERWYNAWFGRAEAVRASAEAAAAAQDRASARGAFLRAAEYYRQAYFFLRRDLDDPSLRRAYAAQVGAFTAAVELFDTPVETLAVPYQGTTLKAYFFAPDGSGAPRPTVLAPCGYDSTAEEGLVFVTGALERGYNAVVFEGPGQGAALYRDRLWMRPDFEVVLTPVVDLVAARPDVRADRLVLIGRSFGGYLAPRAAAFEHRIAALVCDPAQPDLGARVPQGPAGVIAPLIVAAQMRVSVDRREFFGARLAVHGLTKVSAYFTELRRYTLLDVADRIACPTLVVECEGDFVGGGGPALIAAMTHAPTTLVELTAAQGAGGHCGGLGQRVWDQVVYDWLATVLPAEPPDEPDGPPDGPDEDRRGGQGTNPEVRAT</sequence>
<dbReference type="KEGG" id="nml:Namu_5182"/>
<dbReference type="InParanoid" id="C8XC56"/>
<organism evidence="4 5">
    <name type="scientific">Nakamurella multipartita (strain ATCC 700099 / DSM 44233 / CIP 104796 / JCM 9543 / NBRC 105858 / Y-104)</name>
    <name type="common">Microsphaera multipartita</name>
    <dbReference type="NCBI Taxonomy" id="479431"/>
    <lineage>
        <taxon>Bacteria</taxon>
        <taxon>Bacillati</taxon>
        <taxon>Actinomycetota</taxon>
        <taxon>Actinomycetes</taxon>
        <taxon>Nakamurellales</taxon>
        <taxon>Nakamurellaceae</taxon>
        <taxon>Nakamurella</taxon>
    </lineage>
</organism>
<accession>C8XC56</accession>
<feature type="region of interest" description="Disordered" evidence="3">
    <location>
        <begin position="392"/>
        <end position="423"/>
    </location>
</feature>
<feature type="compositionally biased region" description="Acidic residues" evidence="3">
    <location>
        <begin position="395"/>
        <end position="407"/>
    </location>
</feature>
<keyword evidence="5" id="KW-1185">Reference proteome</keyword>
<dbReference type="Pfam" id="PF06500">
    <property type="entry name" value="FrsA-like"/>
    <property type="match status" value="1"/>
</dbReference>
<dbReference type="AlphaFoldDB" id="C8XC56"/>
<dbReference type="HOGENOM" id="CLU_034451_1_0_11"/>
<dbReference type="Proteomes" id="UP000002218">
    <property type="component" value="Chromosome"/>
</dbReference>
<dbReference type="GO" id="GO:0004177">
    <property type="term" value="F:aminopeptidase activity"/>
    <property type="evidence" value="ECO:0007669"/>
    <property type="project" value="UniProtKB-KW"/>
</dbReference>
<reference evidence="4 5" key="2">
    <citation type="journal article" date="2010" name="Stand. Genomic Sci.">
        <title>Complete genome sequence of Nakamurella multipartita type strain (Y-104).</title>
        <authorList>
            <person name="Tice H."/>
            <person name="Mayilraj S."/>
            <person name="Sims D."/>
            <person name="Lapidus A."/>
            <person name="Nolan M."/>
            <person name="Lucas S."/>
            <person name="Glavina Del Rio T."/>
            <person name="Copeland A."/>
            <person name="Cheng J.F."/>
            <person name="Meincke L."/>
            <person name="Bruce D."/>
            <person name="Goodwin L."/>
            <person name="Pitluck S."/>
            <person name="Ivanova N."/>
            <person name="Mavromatis K."/>
            <person name="Ovchinnikova G."/>
            <person name="Pati A."/>
            <person name="Chen A."/>
            <person name="Palaniappan K."/>
            <person name="Land M."/>
            <person name="Hauser L."/>
            <person name="Chang Y.J."/>
            <person name="Jeffries C.D."/>
            <person name="Detter J.C."/>
            <person name="Brettin T."/>
            <person name="Rohde M."/>
            <person name="Goker M."/>
            <person name="Bristow J."/>
            <person name="Eisen J.A."/>
            <person name="Markowitz V."/>
            <person name="Hugenholtz P."/>
            <person name="Kyrpides N.C."/>
            <person name="Klenk H.P."/>
            <person name="Chen F."/>
        </authorList>
    </citation>
    <scope>NUCLEOTIDE SEQUENCE [LARGE SCALE GENOMIC DNA]</scope>
    <source>
        <strain evidence="5">ATCC 700099 / DSM 44233 / CIP 104796 / JCM 9543 / NBRC 105858 / Y-104</strain>
    </source>
</reference>
<name>C8XC56_NAKMY</name>
<dbReference type="SUPFAM" id="SSF53474">
    <property type="entry name" value="alpha/beta-Hydrolases"/>
    <property type="match status" value="1"/>
</dbReference>
<dbReference type="InterPro" id="IPR010520">
    <property type="entry name" value="FrsA-like"/>
</dbReference>
<dbReference type="InterPro" id="IPR029058">
    <property type="entry name" value="AB_hydrolase_fold"/>
</dbReference>
<keyword evidence="2" id="KW-0378">Hydrolase</keyword>
<evidence type="ECO:0000256" key="2">
    <source>
        <dbReference type="ARBA" id="ARBA00022801"/>
    </source>
</evidence>
<dbReference type="PANTHER" id="PTHR22946">
    <property type="entry name" value="DIENELACTONE HYDROLASE DOMAIN-CONTAINING PROTEIN-RELATED"/>
    <property type="match status" value="1"/>
</dbReference>
<keyword evidence="4" id="KW-0645">Protease</keyword>
<comment type="similarity">
    <text evidence="1">Belongs to the AB hydrolase superfamily.</text>
</comment>